<dbReference type="InterPro" id="IPR000926">
    <property type="entry name" value="RibA"/>
</dbReference>
<feature type="active site" description="Nucleophile" evidence="11">
    <location>
        <position position="130"/>
    </location>
</feature>
<dbReference type="RefSeq" id="WP_065824630.1">
    <property type="nucleotide sequence ID" value="NZ_CAWMQZ010000187.1"/>
</dbReference>
<keyword evidence="8 11" id="KW-0342">GTP-binding</keyword>
<dbReference type="FunFam" id="3.40.50.10990:FF:000001">
    <property type="entry name" value="Riboflavin biosynthesis protein RibBA"/>
    <property type="match status" value="1"/>
</dbReference>
<feature type="active site" description="Proton acceptor" evidence="11">
    <location>
        <position position="128"/>
    </location>
</feature>
<evidence type="ECO:0000256" key="9">
    <source>
        <dbReference type="ARBA" id="ARBA00043932"/>
    </source>
</evidence>
<keyword evidence="14" id="KW-1185">Reference proteome</keyword>
<dbReference type="AlphaFoldDB" id="A0A1C0TZJ4"/>
<comment type="similarity">
    <text evidence="11">Belongs to the GTP cyclohydrolase II family.</text>
</comment>
<evidence type="ECO:0000313" key="14">
    <source>
        <dbReference type="Proteomes" id="UP000093476"/>
    </source>
</evidence>
<dbReference type="Pfam" id="PF00925">
    <property type="entry name" value="GTP_cyclohydro2"/>
    <property type="match status" value="1"/>
</dbReference>
<comment type="caution">
    <text evidence="13">The sequence shown here is derived from an EMBL/GenBank/DDBJ whole genome shotgun (WGS) entry which is preliminary data.</text>
</comment>
<feature type="binding site" evidence="11">
    <location>
        <position position="73"/>
    </location>
    <ligand>
        <name>GTP</name>
        <dbReference type="ChEBI" id="CHEBI:37565"/>
    </ligand>
</feature>
<evidence type="ECO:0000256" key="7">
    <source>
        <dbReference type="ARBA" id="ARBA00022833"/>
    </source>
</evidence>
<feature type="binding site" evidence="11">
    <location>
        <position position="70"/>
    </location>
    <ligand>
        <name>Zn(2+)</name>
        <dbReference type="ChEBI" id="CHEBI:29105"/>
        <note>catalytic</note>
    </ligand>
</feature>
<dbReference type="GO" id="GO:0005525">
    <property type="term" value="F:GTP binding"/>
    <property type="evidence" value="ECO:0007669"/>
    <property type="project" value="UniProtKB-KW"/>
</dbReference>
<dbReference type="EMBL" id="LOMY01000187">
    <property type="protein sequence ID" value="OCQ51016.1"/>
    <property type="molecule type" value="Genomic_DNA"/>
</dbReference>
<evidence type="ECO:0000256" key="1">
    <source>
        <dbReference type="ARBA" id="ARBA00004853"/>
    </source>
</evidence>
<feature type="binding site" evidence="11">
    <location>
        <position position="151"/>
    </location>
    <ligand>
        <name>GTP</name>
        <dbReference type="ChEBI" id="CHEBI:37565"/>
    </ligand>
</feature>
<feature type="binding site" evidence="11">
    <location>
        <begin position="52"/>
        <end position="56"/>
    </location>
    <ligand>
        <name>GTP</name>
        <dbReference type="ChEBI" id="CHEBI:37565"/>
    </ligand>
</feature>
<keyword evidence="5 11" id="KW-0547">Nucleotide-binding</keyword>
<organism evidence="13 14">
    <name type="scientific">Photorhabdus australis subsp. thailandensis</name>
    <dbReference type="NCBI Taxonomy" id="2805096"/>
    <lineage>
        <taxon>Bacteria</taxon>
        <taxon>Pseudomonadati</taxon>
        <taxon>Pseudomonadota</taxon>
        <taxon>Gammaproteobacteria</taxon>
        <taxon>Enterobacterales</taxon>
        <taxon>Morganellaceae</taxon>
        <taxon>Photorhabdus</taxon>
    </lineage>
</organism>
<dbReference type="UniPathway" id="UPA00275">
    <property type="reaction ID" value="UER00400"/>
</dbReference>
<feature type="domain" description="GTP cyclohydrolase II" evidence="12">
    <location>
        <begin position="20"/>
        <end position="171"/>
    </location>
</feature>
<feature type="binding site" evidence="11">
    <location>
        <begin position="94"/>
        <end position="96"/>
    </location>
    <ligand>
        <name>GTP</name>
        <dbReference type="ChEBI" id="CHEBI:37565"/>
    </ligand>
</feature>
<evidence type="ECO:0000256" key="4">
    <source>
        <dbReference type="ARBA" id="ARBA00022723"/>
    </source>
</evidence>
<dbReference type="GO" id="GO:0003935">
    <property type="term" value="F:GTP cyclohydrolase II activity"/>
    <property type="evidence" value="ECO:0007669"/>
    <property type="project" value="UniProtKB-UniRule"/>
</dbReference>
<feature type="binding site" evidence="11">
    <location>
        <position position="116"/>
    </location>
    <ligand>
        <name>GTP</name>
        <dbReference type="ChEBI" id="CHEBI:37565"/>
    </ligand>
</feature>
<keyword evidence="3 11" id="KW-0686">Riboflavin biosynthesis</keyword>
<dbReference type="InterPro" id="IPR032677">
    <property type="entry name" value="GTP_cyclohydro_II"/>
</dbReference>
<dbReference type="PANTHER" id="PTHR21327:SF18">
    <property type="entry name" value="3,4-DIHYDROXY-2-BUTANONE 4-PHOSPHATE SYNTHASE"/>
    <property type="match status" value="1"/>
</dbReference>
<reference evidence="13 14" key="1">
    <citation type="submission" date="2015-12" db="EMBL/GenBank/DDBJ databases">
        <title>Genome comparisons provide insights into the role of secondary metabolites in the pathogenic phase of the Photorhabdus life cycle.</title>
        <authorList>
            <person name="Tobias N.J."/>
            <person name="Mishra B."/>
            <person name="Gupta D.K."/>
            <person name="Thines M."/>
            <person name="Stinear T.P."/>
            <person name="Bode H.B."/>
        </authorList>
    </citation>
    <scope>NUCLEOTIDE SEQUENCE [LARGE SCALE GENOMIC DNA]</scope>
    <source>
        <strain evidence="13 14">PB68.1</strain>
    </source>
</reference>
<dbReference type="HAMAP" id="MF_00179">
    <property type="entry name" value="RibA"/>
    <property type="match status" value="1"/>
</dbReference>
<gene>
    <name evidence="13" type="primary">ribA_2</name>
    <name evidence="11" type="synonym">ribA</name>
    <name evidence="13" type="ORF">Ppb6_04114</name>
</gene>
<evidence type="ECO:0000256" key="3">
    <source>
        <dbReference type="ARBA" id="ARBA00022619"/>
    </source>
</evidence>
<dbReference type="GO" id="GO:0008270">
    <property type="term" value="F:zinc ion binding"/>
    <property type="evidence" value="ECO:0007669"/>
    <property type="project" value="UniProtKB-UniRule"/>
</dbReference>
<proteinExistence type="inferred from homology"/>
<comment type="pathway">
    <text evidence="1 11">Cofactor biosynthesis; riboflavin biosynthesis; 5-amino-6-(D-ribitylamino)uracil from GTP: step 1/4.</text>
</comment>
<dbReference type="Gene3D" id="3.40.50.10990">
    <property type="entry name" value="GTP cyclohydrolase II"/>
    <property type="match status" value="1"/>
</dbReference>
<feature type="binding site" evidence="11">
    <location>
        <position position="68"/>
    </location>
    <ligand>
        <name>Zn(2+)</name>
        <dbReference type="ChEBI" id="CHEBI:29105"/>
        <note>catalytic</note>
    </ligand>
</feature>
<evidence type="ECO:0000259" key="12">
    <source>
        <dbReference type="Pfam" id="PF00925"/>
    </source>
</evidence>
<dbReference type="GO" id="GO:0009231">
    <property type="term" value="P:riboflavin biosynthetic process"/>
    <property type="evidence" value="ECO:0007669"/>
    <property type="project" value="UniProtKB-UniRule"/>
</dbReference>
<dbReference type="Proteomes" id="UP000093476">
    <property type="component" value="Unassembled WGS sequence"/>
</dbReference>
<evidence type="ECO:0000256" key="6">
    <source>
        <dbReference type="ARBA" id="ARBA00022801"/>
    </source>
</evidence>
<dbReference type="EC" id="3.5.4.25" evidence="11"/>
<sequence length="198" mass="22746">MNNISVRNSTFIPLKFINNESEFISFNGFFLDKEHLAIRIGKWSEQHIPLVRIHSECITGDVFHSLLCDCGEQLNESLKEIDIHGGVLIYLRQEGRGIGLYNKIDAYKLQRNGLDTYQANQALGFLDDYRDFSLAAKMLLAMNISKIRLITNNPDKIHQLTQNGIEIYEVINTKTFLNEKNKNYLTAKKIKTSHALEL</sequence>
<dbReference type="CDD" id="cd00641">
    <property type="entry name" value="GTP_cyclohydro2"/>
    <property type="match status" value="1"/>
</dbReference>
<keyword evidence="6 11" id="KW-0378">Hydrolase</keyword>
<comment type="catalytic activity">
    <reaction evidence="10 11">
        <text>GTP + 4 H2O = 2,5-diamino-6-hydroxy-4-(5-phosphoribosylamino)-pyrimidine + formate + 2 phosphate + 3 H(+)</text>
        <dbReference type="Rhea" id="RHEA:23704"/>
        <dbReference type="ChEBI" id="CHEBI:15377"/>
        <dbReference type="ChEBI" id="CHEBI:15378"/>
        <dbReference type="ChEBI" id="CHEBI:15740"/>
        <dbReference type="ChEBI" id="CHEBI:37565"/>
        <dbReference type="ChEBI" id="CHEBI:43474"/>
        <dbReference type="ChEBI" id="CHEBI:58614"/>
        <dbReference type="EC" id="3.5.4.25"/>
    </reaction>
</comment>
<dbReference type="PANTHER" id="PTHR21327">
    <property type="entry name" value="GTP CYCLOHYDROLASE II-RELATED"/>
    <property type="match status" value="1"/>
</dbReference>
<comment type="cofactor">
    <cofactor evidence="11">
        <name>Zn(2+)</name>
        <dbReference type="ChEBI" id="CHEBI:29105"/>
    </cofactor>
    <text evidence="11">Binds 1 zinc ion per subunit.</text>
</comment>
<feature type="binding site" evidence="11">
    <location>
        <position position="57"/>
    </location>
    <ligand>
        <name>Zn(2+)</name>
        <dbReference type="ChEBI" id="CHEBI:29105"/>
        <note>catalytic</note>
    </ligand>
</feature>
<evidence type="ECO:0000256" key="11">
    <source>
        <dbReference type="HAMAP-Rule" id="MF_00179"/>
    </source>
</evidence>
<evidence type="ECO:0000313" key="13">
    <source>
        <dbReference type="EMBL" id="OCQ51016.1"/>
    </source>
</evidence>
<comment type="subunit">
    <text evidence="11">Homodimer.</text>
</comment>
<keyword evidence="4 11" id="KW-0479">Metal-binding</keyword>
<evidence type="ECO:0000256" key="8">
    <source>
        <dbReference type="ARBA" id="ARBA00023134"/>
    </source>
</evidence>
<name>A0A1C0TZJ4_9GAMM</name>
<accession>A0A1C0TZJ4</accession>
<dbReference type="NCBIfam" id="TIGR00505">
    <property type="entry name" value="ribA"/>
    <property type="match status" value="1"/>
</dbReference>
<evidence type="ECO:0000256" key="10">
    <source>
        <dbReference type="ARBA" id="ARBA00049295"/>
    </source>
</evidence>
<dbReference type="PATRIC" id="fig|286156.4.peg.4722"/>
<dbReference type="STRING" id="286156.Ppb6_04114"/>
<comment type="similarity">
    <text evidence="2">In the N-terminal section; belongs to the DHBP synthase family.</text>
</comment>
<protein>
    <recommendedName>
        <fullName evidence="11">GTP cyclohydrolase-2</fullName>
        <ecNumber evidence="11">3.5.4.25</ecNumber>
    </recommendedName>
    <alternativeName>
        <fullName evidence="11">GTP cyclohydrolase II</fullName>
    </alternativeName>
</protein>
<keyword evidence="7 11" id="KW-0862">Zinc</keyword>
<dbReference type="NCBIfam" id="NF001591">
    <property type="entry name" value="PRK00393.1"/>
    <property type="match status" value="1"/>
</dbReference>
<dbReference type="SUPFAM" id="SSF142695">
    <property type="entry name" value="RibA-like"/>
    <property type="match status" value="1"/>
</dbReference>
<dbReference type="InterPro" id="IPR036144">
    <property type="entry name" value="RibA-like_sf"/>
</dbReference>
<evidence type="ECO:0000256" key="2">
    <source>
        <dbReference type="ARBA" id="ARBA00005520"/>
    </source>
</evidence>
<evidence type="ECO:0000256" key="5">
    <source>
        <dbReference type="ARBA" id="ARBA00022741"/>
    </source>
</evidence>
<dbReference type="GO" id="GO:0005829">
    <property type="term" value="C:cytosol"/>
    <property type="evidence" value="ECO:0007669"/>
    <property type="project" value="TreeGrafter"/>
</dbReference>
<comment type="function">
    <text evidence="9 11">Catalyzes the conversion of GTP to 2,5-diamino-6-ribosylamino-4(3H)-pyrimidinone 5'-phosphate (DARP), formate and pyrophosphate.</text>
</comment>
<feature type="binding site" evidence="11">
    <location>
        <position position="156"/>
    </location>
    <ligand>
        <name>GTP</name>
        <dbReference type="ChEBI" id="CHEBI:37565"/>
    </ligand>
</feature>